<sequence length="872" mass="99365">MSLKHSFFLILSLIFLGACRESEKSKSQIQEVLPLNTVWLAEINDWEEVIAKKSNSRVLDLISQFESIESFHSHWRNAAELSNKDSLQDLMSSSQVYLAEILSGADRYNWLLILLNDDASAERLFQNFQKVDGIQSLEYSGEKIYQLKLNEKQDLYLYHSNDLYLISGDRIALEAAIRQKNSPTQVAENDRLRQIRESRNPRSPLNVYLNLKSWPDYLNTIGKLKAQFLADMGDWLLLDLDAETHDLIATGLLNHPETEAYFPQALASLRSDQIQAQKLIPVNLARWVHMSIGNIGQYQRAYEAQLEKAGTLKDHQEIIAKLPANVGSQLAGIIDSEMGTFQAGRAQNQAYEFAYFNFRDEELAAKTLEALSDSNFIEGYRGHVIRKLSPMNLLPRLYGSVFEAFHQPYYLIHKDYVLLGNQLAALKVVLNDILDSKTLDRSDSYLNLSNQLPGKAQVQIVYGIPEWLPNQKEALNNGLSEELESLQDSLQNLRWAILQLRADKDRSFVSAMIREEQAIKEKIVRQWSVQLEGQPSGAPQFLKNHNNQKLDIAIQDENHRLYLISRKGEVYWTKDLDGPIIGDIRQIDIYRNNKLQMVFNTANQLWVLDRLGRNVEGFPVKLKAESTAPVGVFNYDQARNYRLVVPCGPMLYNYDVEGKSVKGWNFKKAASDIVSEPQFFSVAGKDIIVCLTADGKLYQLNRRGEERFKVDEKIEELKTSFYLKAGESLKKSELIAGSNSGKMYVINPEGKVDALYLDRSHPASHLIYFEGRYIFSDGAQLFVKDDRMPFEASLEDDISVKPKAMILNNRFYTAAFSAGAEEIRLFNEEGNLVDGFPVFAQGPFDMGSLNRDKSLNIVTYSNDGTLICYRLR</sequence>
<dbReference type="Gene3D" id="2.130.10.10">
    <property type="entry name" value="YVTN repeat-like/Quinoprotein amine dehydrogenase"/>
    <property type="match status" value="1"/>
</dbReference>
<dbReference type="AlphaFoldDB" id="A0A7H0VHZ3"/>
<dbReference type="KEGG" id="chyd:H4K34_05735"/>
<dbReference type="Proteomes" id="UP000516305">
    <property type="component" value="Chromosome"/>
</dbReference>
<dbReference type="EMBL" id="CP060139">
    <property type="protein sequence ID" value="QNR25341.1"/>
    <property type="molecule type" value="Genomic_DNA"/>
</dbReference>
<protein>
    <submittedName>
        <fullName evidence="2">Uncharacterized protein</fullName>
    </submittedName>
</protein>
<dbReference type="InterPro" id="IPR011044">
    <property type="entry name" value="Quino_amine_DH_bsu"/>
</dbReference>
<keyword evidence="3" id="KW-1185">Reference proteome</keyword>
<dbReference type="InterPro" id="IPR015943">
    <property type="entry name" value="WD40/YVTN_repeat-like_dom_sf"/>
</dbReference>
<gene>
    <name evidence="2" type="ORF">H4K34_05735</name>
</gene>
<evidence type="ECO:0000313" key="2">
    <source>
        <dbReference type="EMBL" id="QNR25341.1"/>
    </source>
</evidence>
<dbReference type="RefSeq" id="WP_210759868.1">
    <property type="nucleotide sequence ID" value="NZ_CP060139.1"/>
</dbReference>
<keyword evidence="1" id="KW-0175">Coiled coil</keyword>
<name>A0A7H0VHZ3_9FLAO</name>
<reference evidence="2 3" key="1">
    <citation type="submission" date="2020-08" db="EMBL/GenBank/DDBJ databases">
        <title>Croceimicrobium hydrocarbonivorans gen. nov., sp. nov., a novel marine bacterium isolated from a bacterial consortium that degrades polyethylene terephthalate.</title>
        <authorList>
            <person name="Liu R."/>
        </authorList>
    </citation>
    <scope>NUCLEOTIDE SEQUENCE [LARGE SCALE GENOMIC DNA]</scope>
    <source>
        <strain evidence="2 3">A20-9</strain>
    </source>
</reference>
<proteinExistence type="predicted"/>
<evidence type="ECO:0000313" key="3">
    <source>
        <dbReference type="Proteomes" id="UP000516305"/>
    </source>
</evidence>
<dbReference type="PROSITE" id="PS51257">
    <property type="entry name" value="PROKAR_LIPOPROTEIN"/>
    <property type="match status" value="1"/>
</dbReference>
<evidence type="ECO:0000256" key="1">
    <source>
        <dbReference type="SAM" id="Coils"/>
    </source>
</evidence>
<dbReference type="SUPFAM" id="SSF50969">
    <property type="entry name" value="YVTN repeat-like/Quinoprotein amine dehydrogenase"/>
    <property type="match status" value="1"/>
</dbReference>
<accession>A0A7H0VHZ3</accession>
<feature type="coiled-coil region" evidence="1">
    <location>
        <begin position="476"/>
        <end position="503"/>
    </location>
</feature>
<organism evidence="2 3">
    <name type="scientific">Croceimicrobium hydrocarbonivorans</name>
    <dbReference type="NCBI Taxonomy" id="2761580"/>
    <lineage>
        <taxon>Bacteria</taxon>
        <taxon>Pseudomonadati</taxon>
        <taxon>Bacteroidota</taxon>
        <taxon>Flavobacteriia</taxon>
        <taxon>Flavobacteriales</taxon>
        <taxon>Owenweeksiaceae</taxon>
        <taxon>Croceimicrobium</taxon>
    </lineage>
</organism>